<dbReference type="EMBL" id="JBBYHU010000018">
    <property type="protein sequence ID" value="MEL1241362.1"/>
    <property type="molecule type" value="Genomic_DNA"/>
</dbReference>
<dbReference type="Gene3D" id="1.10.150.240">
    <property type="entry name" value="Putative phosphatase, domain 2"/>
    <property type="match status" value="1"/>
</dbReference>
<accession>A0ABU9HN49</accession>
<evidence type="ECO:0000256" key="3">
    <source>
        <dbReference type="ARBA" id="ARBA00006171"/>
    </source>
</evidence>
<reference evidence="5 6" key="1">
    <citation type="submission" date="2024-04" db="EMBL/GenBank/DDBJ databases">
        <title>Flavobacterium sp. DGU99 16S ribosomal RNA gene Genome sequencing and assembly.</title>
        <authorList>
            <person name="Park S."/>
        </authorList>
    </citation>
    <scope>NUCLEOTIDE SEQUENCE [LARGE SCALE GENOMIC DNA]</scope>
    <source>
        <strain evidence="5 6">DGU99</strain>
    </source>
</reference>
<dbReference type="NCBIfam" id="TIGR01509">
    <property type="entry name" value="HAD-SF-IA-v3"/>
    <property type="match status" value="1"/>
</dbReference>
<dbReference type="SFLD" id="SFLDG01129">
    <property type="entry name" value="C1.5:_HAD__Beta-PGM__Phosphata"/>
    <property type="match status" value="1"/>
</dbReference>
<dbReference type="SUPFAM" id="SSF56784">
    <property type="entry name" value="HAD-like"/>
    <property type="match status" value="1"/>
</dbReference>
<dbReference type="NCBIfam" id="TIGR01549">
    <property type="entry name" value="HAD-SF-IA-v1"/>
    <property type="match status" value="1"/>
</dbReference>
<evidence type="ECO:0000256" key="4">
    <source>
        <dbReference type="ARBA" id="ARBA00013078"/>
    </source>
</evidence>
<dbReference type="RefSeq" id="WP_341700580.1">
    <property type="nucleotide sequence ID" value="NZ_JBBYHU010000018.1"/>
</dbReference>
<dbReference type="PROSITE" id="PS01228">
    <property type="entry name" value="COF_1"/>
    <property type="match status" value="1"/>
</dbReference>
<dbReference type="PANTHER" id="PTHR43434">
    <property type="entry name" value="PHOSPHOGLYCOLATE PHOSPHATASE"/>
    <property type="match status" value="1"/>
</dbReference>
<proteinExistence type="inferred from homology"/>
<dbReference type="SFLD" id="SFLDS00003">
    <property type="entry name" value="Haloacid_Dehalogenase"/>
    <property type="match status" value="1"/>
</dbReference>
<sequence>MKFKAVLFDLDGTLVNSLIDIADSINKVLEERNFPTHSYEVVNNFIGSGLRNLVTKALPETHKDEASIESTFQAMMTTYRENCTNKTFAYDGIVELLDALKSKNIKLAILSNKADELTKKIGLTLFSDYFDIVLGLKSEATKKPNPLAAIEISNEFGVSPEEFLYVGDSGIDMQTAKNANMHAVGVLWGYRPKEELVAEGAQSIISHPLELIELL</sequence>
<name>A0ABU9HN49_9FLAO</name>
<dbReference type="PANTHER" id="PTHR43434:SF1">
    <property type="entry name" value="PHOSPHOGLYCOLATE PHOSPHATASE"/>
    <property type="match status" value="1"/>
</dbReference>
<evidence type="ECO:0000313" key="6">
    <source>
        <dbReference type="Proteomes" id="UP001398556"/>
    </source>
</evidence>
<comment type="catalytic activity">
    <reaction evidence="1">
        <text>2-phosphoglycolate + H2O = glycolate + phosphate</text>
        <dbReference type="Rhea" id="RHEA:14369"/>
        <dbReference type="ChEBI" id="CHEBI:15377"/>
        <dbReference type="ChEBI" id="CHEBI:29805"/>
        <dbReference type="ChEBI" id="CHEBI:43474"/>
        <dbReference type="ChEBI" id="CHEBI:58033"/>
        <dbReference type="EC" id="3.1.3.18"/>
    </reaction>
</comment>
<gene>
    <name evidence="5" type="ORF">AAEO59_09915</name>
</gene>
<dbReference type="InterPro" id="IPR036412">
    <property type="entry name" value="HAD-like_sf"/>
</dbReference>
<keyword evidence="5" id="KW-0378">Hydrolase</keyword>
<dbReference type="InterPro" id="IPR006439">
    <property type="entry name" value="HAD-SF_hydro_IA"/>
</dbReference>
<comment type="pathway">
    <text evidence="2">Organic acid metabolism; glycolate biosynthesis; glycolate from 2-phosphoglycolate: step 1/1.</text>
</comment>
<dbReference type="InterPro" id="IPR041492">
    <property type="entry name" value="HAD_2"/>
</dbReference>
<keyword evidence="6" id="KW-1185">Reference proteome</keyword>
<dbReference type="Proteomes" id="UP001398556">
    <property type="component" value="Unassembled WGS sequence"/>
</dbReference>
<evidence type="ECO:0000256" key="1">
    <source>
        <dbReference type="ARBA" id="ARBA00000830"/>
    </source>
</evidence>
<dbReference type="EC" id="3.1.3.18" evidence="4"/>
<dbReference type="Gene3D" id="3.40.50.1000">
    <property type="entry name" value="HAD superfamily/HAD-like"/>
    <property type="match status" value="1"/>
</dbReference>
<dbReference type="SFLD" id="SFLDG01135">
    <property type="entry name" value="C1.5.6:_HAD__Beta-PGM__Phospha"/>
    <property type="match status" value="1"/>
</dbReference>
<evidence type="ECO:0000313" key="5">
    <source>
        <dbReference type="EMBL" id="MEL1241362.1"/>
    </source>
</evidence>
<protein>
    <recommendedName>
        <fullName evidence="4">phosphoglycolate phosphatase</fullName>
        <ecNumber evidence="4">3.1.3.18</ecNumber>
    </recommendedName>
</protein>
<dbReference type="InterPro" id="IPR050155">
    <property type="entry name" value="HAD-like_hydrolase_sf"/>
</dbReference>
<dbReference type="GO" id="GO:0016787">
    <property type="term" value="F:hydrolase activity"/>
    <property type="evidence" value="ECO:0007669"/>
    <property type="project" value="UniProtKB-KW"/>
</dbReference>
<organism evidence="5 6">
    <name type="scientific">Flavobacterium flavipallidum</name>
    <dbReference type="NCBI Taxonomy" id="3139140"/>
    <lineage>
        <taxon>Bacteria</taxon>
        <taxon>Pseudomonadati</taxon>
        <taxon>Bacteroidota</taxon>
        <taxon>Flavobacteriia</taxon>
        <taxon>Flavobacteriales</taxon>
        <taxon>Flavobacteriaceae</taxon>
        <taxon>Flavobacterium</taxon>
    </lineage>
</organism>
<comment type="caution">
    <text evidence="5">The sequence shown here is derived from an EMBL/GenBank/DDBJ whole genome shotgun (WGS) entry which is preliminary data.</text>
</comment>
<dbReference type="InterPro" id="IPR023214">
    <property type="entry name" value="HAD_sf"/>
</dbReference>
<dbReference type="Pfam" id="PF13419">
    <property type="entry name" value="HAD_2"/>
    <property type="match status" value="1"/>
</dbReference>
<evidence type="ECO:0000256" key="2">
    <source>
        <dbReference type="ARBA" id="ARBA00004818"/>
    </source>
</evidence>
<comment type="similarity">
    <text evidence="3">Belongs to the HAD-like hydrolase superfamily. CbbY/CbbZ/Gph/YieH family.</text>
</comment>
<dbReference type="PRINTS" id="PR00413">
    <property type="entry name" value="HADHALOGNASE"/>
</dbReference>
<dbReference type="InterPro" id="IPR023198">
    <property type="entry name" value="PGP-like_dom2"/>
</dbReference>